<dbReference type="Proteomes" id="UP000188533">
    <property type="component" value="Unassembled WGS sequence"/>
</dbReference>
<organism evidence="1 2">
    <name type="scientific">Lentinula edodes</name>
    <name type="common">Shiitake mushroom</name>
    <name type="synonym">Lentinus edodes</name>
    <dbReference type="NCBI Taxonomy" id="5353"/>
    <lineage>
        <taxon>Eukaryota</taxon>
        <taxon>Fungi</taxon>
        <taxon>Dikarya</taxon>
        <taxon>Basidiomycota</taxon>
        <taxon>Agaricomycotina</taxon>
        <taxon>Agaricomycetes</taxon>
        <taxon>Agaricomycetidae</taxon>
        <taxon>Agaricales</taxon>
        <taxon>Marasmiineae</taxon>
        <taxon>Omphalotaceae</taxon>
        <taxon>Lentinula</taxon>
    </lineage>
</organism>
<dbReference type="EMBL" id="BDGU01000390">
    <property type="protein sequence ID" value="GAW07033.1"/>
    <property type="molecule type" value="Genomic_DNA"/>
</dbReference>
<dbReference type="AlphaFoldDB" id="A0A1Q3EIJ3"/>
<name>A0A1Q3EIJ3_LENED</name>
<reference evidence="1 2" key="1">
    <citation type="submission" date="2016-08" db="EMBL/GenBank/DDBJ databases">
        <authorList>
            <consortium name="Lentinula edodes genome sequencing consortium"/>
            <person name="Sakamoto Y."/>
            <person name="Nakade K."/>
            <person name="Sato S."/>
            <person name="Yoshida Y."/>
            <person name="Miyazaki K."/>
            <person name="Natsume S."/>
            <person name="Konno N."/>
        </authorList>
    </citation>
    <scope>NUCLEOTIDE SEQUENCE [LARGE SCALE GENOMIC DNA]</scope>
    <source>
        <strain evidence="1 2">NBRC 111202</strain>
    </source>
</reference>
<evidence type="ECO:0000313" key="2">
    <source>
        <dbReference type="Proteomes" id="UP000188533"/>
    </source>
</evidence>
<proteinExistence type="predicted"/>
<gene>
    <name evidence="1" type="ORF">LENED_008995</name>
</gene>
<accession>A0A1Q3EIJ3</accession>
<sequence length="105" mass="11944">MPIVVTAVVRSEPLLEKRIDLICPVKSRTTETERFHSIRYAALLRRSYLAQLSSNVDSGQQRGDVGQLDDPFLSSHTLSTESPFAKLCNLFSIKLENDYRSQWNS</sequence>
<reference evidence="1 2" key="2">
    <citation type="submission" date="2017-02" db="EMBL/GenBank/DDBJ databases">
        <title>A genome survey and senescence transcriptome analysis in Lentinula edodes.</title>
        <authorList>
            <person name="Sakamoto Y."/>
            <person name="Nakade K."/>
            <person name="Sato S."/>
            <person name="Yoshida Y."/>
            <person name="Miyazaki K."/>
            <person name="Natsume S."/>
            <person name="Konno N."/>
        </authorList>
    </citation>
    <scope>NUCLEOTIDE SEQUENCE [LARGE SCALE GENOMIC DNA]</scope>
    <source>
        <strain evidence="1 2">NBRC 111202</strain>
    </source>
</reference>
<keyword evidence="2" id="KW-1185">Reference proteome</keyword>
<evidence type="ECO:0000313" key="1">
    <source>
        <dbReference type="EMBL" id="GAW07033.1"/>
    </source>
</evidence>
<protein>
    <submittedName>
        <fullName evidence="1">Uncharacterized protein</fullName>
    </submittedName>
</protein>
<comment type="caution">
    <text evidence="1">The sequence shown here is derived from an EMBL/GenBank/DDBJ whole genome shotgun (WGS) entry which is preliminary data.</text>
</comment>